<comment type="caution">
    <text evidence="1">The sequence shown here is derived from an EMBL/GenBank/DDBJ whole genome shotgun (WGS) entry which is preliminary data.</text>
</comment>
<sequence length="62" mass="6851">MSDVLLDRPELSGLGVYEFGWSDSDAAGASARRGISPEVVTDISNLKSEPEWMLQRRLKALE</sequence>
<dbReference type="Proteomes" id="UP000297853">
    <property type="component" value="Unassembled WGS sequence"/>
</dbReference>
<reference evidence="1 2" key="1">
    <citation type="submission" date="2019-03" db="EMBL/GenBank/DDBJ databases">
        <title>Genomics of glacier-inhabiting Cryobacterium strains.</title>
        <authorList>
            <person name="Liu Q."/>
            <person name="Xin Y.-H."/>
        </authorList>
    </citation>
    <scope>NUCLEOTIDE SEQUENCE [LARGE SCALE GENOMIC DNA]</scope>
    <source>
        <strain evidence="1 2">TMT1-23-1</strain>
    </source>
</reference>
<gene>
    <name evidence="1" type="ORF">E3T28_16460</name>
</gene>
<evidence type="ECO:0000313" key="1">
    <source>
        <dbReference type="EMBL" id="TFC93501.1"/>
    </source>
</evidence>
<accession>A0ABY2IVW0</accession>
<dbReference type="EMBL" id="SOGQ01000093">
    <property type="protein sequence ID" value="TFC93501.1"/>
    <property type="molecule type" value="Genomic_DNA"/>
</dbReference>
<evidence type="ECO:0000313" key="2">
    <source>
        <dbReference type="Proteomes" id="UP000297853"/>
    </source>
</evidence>
<proteinExistence type="predicted"/>
<name>A0ABY2IVW0_9MICO</name>
<feature type="non-terminal residue" evidence="1">
    <location>
        <position position="62"/>
    </location>
</feature>
<keyword evidence="2" id="KW-1185">Reference proteome</keyword>
<protein>
    <submittedName>
        <fullName evidence="1">Fe-S cluster assembly protein SufB</fullName>
    </submittedName>
</protein>
<organism evidence="1 2">
    <name type="scientific">Cryobacterium sinapicolor</name>
    <dbReference type="NCBI Taxonomy" id="1259236"/>
    <lineage>
        <taxon>Bacteria</taxon>
        <taxon>Bacillati</taxon>
        <taxon>Actinomycetota</taxon>
        <taxon>Actinomycetes</taxon>
        <taxon>Micrococcales</taxon>
        <taxon>Microbacteriaceae</taxon>
        <taxon>Cryobacterium</taxon>
    </lineage>
</organism>